<dbReference type="SUPFAM" id="SSF56317">
    <property type="entry name" value="Carbon-nitrogen hydrolase"/>
    <property type="match status" value="1"/>
</dbReference>
<evidence type="ECO:0000256" key="3">
    <source>
        <dbReference type="ARBA" id="ARBA00022679"/>
    </source>
</evidence>
<dbReference type="InterPro" id="IPR003010">
    <property type="entry name" value="C-N_Hydrolase"/>
</dbReference>
<dbReference type="GO" id="GO:0016410">
    <property type="term" value="F:N-acyltransferase activity"/>
    <property type="evidence" value="ECO:0007669"/>
    <property type="project" value="InterPro"/>
</dbReference>
<feature type="transmembrane region" description="Helical" evidence="9">
    <location>
        <begin position="223"/>
        <end position="244"/>
    </location>
</feature>
<organism evidence="11 12">
    <name type="scientific">Planobispora takensis</name>
    <dbReference type="NCBI Taxonomy" id="1367882"/>
    <lineage>
        <taxon>Bacteria</taxon>
        <taxon>Bacillati</taxon>
        <taxon>Actinomycetota</taxon>
        <taxon>Actinomycetes</taxon>
        <taxon>Streptosporangiales</taxon>
        <taxon>Streptosporangiaceae</taxon>
        <taxon>Planobispora</taxon>
    </lineage>
</organism>
<dbReference type="Proteomes" id="UP000634476">
    <property type="component" value="Unassembled WGS sequence"/>
</dbReference>
<evidence type="ECO:0000256" key="4">
    <source>
        <dbReference type="ARBA" id="ARBA00022692"/>
    </source>
</evidence>
<keyword evidence="6 9" id="KW-0472">Membrane</keyword>
<dbReference type="PROSITE" id="PS50263">
    <property type="entry name" value="CN_HYDROLASE"/>
    <property type="match status" value="1"/>
</dbReference>
<dbReference type="Pfam" id="PF20154">
    <property type="entry name" value="LNT_N"/>
    <property type="match status" value="1"/>
</dbReference>
<evidence type="ECO:0000256" key="6">
    <source>
        <dbReference type="ARBA" id="ARBA00023136"/>
    </source>
</evidence>
<dbReference type="Pfam" id="PF00795">
    <property type="entry name" value="CN_hydrolase"/>
    <property type="match status" value="1"/>
</dbReference>
<gene>
    <name evidence="11" type="primary">lnt_2</name>
    <name evidence="11" type="ORF">Pta02_71290</name>
</gene>
<dbReference type="GO" id="GO:0042158">
    <property type="term" value="P:lipoprotein biosynthetic process"/>
    <property type="evidence" value="ECO:0007669"/>
    <property type="project" value="InterPro"/>
</dbReference>
<evidence type="ECO:0000256" key="2">
    <source>
        <dbReference type="ARBA" id="ARBA00022475"/>
    </source>
</evidence>
<dbReference type="InterPro" id="IPR004563">
    <property type="entry name" value="Apolipo_AcylTrfase"/>
</dbReference>
<keyword evidence="5 9" id="KW-1133">Transmembrane helix</keyword>
<evidence type="ECO:0000256" key="9">
    <source>
        <dbReference type="SAM" id="Phobius"/>
    </source>
</evidence>
<proteinExistence type="predicted"/>
<evidence type="ECO:0000313" key="11">
    <source>
        <dbReference type="EMBL" id="GII05121.1"/>
    </source>
</evidence>
<keyword evidence="4 9" id="KW-0812">Transmembrane</keyword>
<dbReference type="PANTHER" id="PTHR38686:SF1">
    <property type="entry name" value="APOLIPOPROTEIN N-ACYLTRANSFERASE"/>
    <property type="match status" value="1"/>
</dbReference>
<evidence type="ECO:0000259" key="10">
    <source>
        <dbReference type="PROSITE" id="PS50263"/>
    </source>
</evidence>
<evidence type="ECO:0000256" key="5">
    <source>
        <dbReference type="ARBA" id="ARBA00022989"/>
    </source>
</evidence>
<evidence type="ECO:0000313" key="12">
    <source>
        <dbReference type="Proteomes" id="UP000634476"/>
    </source>
</evidence>
<name>A0A8J3T4M1_9ACTN</name>
<comment type="subcellular location">
    <subcellularLocation>
        <location evidence="1">Cell membrane</location>
        <topology evidence="1">Multi-pass membrane protein</topology>
    </subcellularLocation>
</comment>
<accession>A0A8J3T4M1</accession>
<keyword evidence="2" id="KW-1003">Cell membrane</keyword>
<feature type="transmembrane region" description="Helical" evidence="9">
    <location>
        <begin position="69"/>
        <end position="96"/>
    </location>
</feature>
<dbReference type="EMBL" id="BOOK01000062">
    <property type="protein sequence ID" value="GII05121.1"/>
    <property type="molecule type" value="Genomic_DNA"/>
</dbReference>
<sequence length="511" mass="52524">MHPPPGPDASPLHTAPPPSPPESSGPTVPSPPAGVRLPVVLAAAAVSTVATAVLLFSGTGLTPLPWLTWLAPLPVLLLAPRVSAPVAAVAAFAAWGAGGLNLWSLQRDRLEVPLPVALLSVVVPALLAVAAVLLLRALLRRGRPVAAVVSVPAVWVSGEYLVSVLGPDGALWSLAYTQAGVLPVFQLASLTGVWGITFTLMAVPAAVAAILTPGTGGGARLGVGLTTLALLAAAVGYGTVRLAAPAGPHRNVALLAAGLHGDWAPVDTPRGAEKLRDMLARLRALPRETGVAVLAEAAFVTDGADLPKITGPLAALARERRMDIVAGVIVTDAGHNTAMLFPAGGGEPEVYRKRHMVPGVEPYEPGERTLVLGDTGVAICKDLDFPALARENRRSGAAVMLVPSLDFELDAWQHSRIAVTRGVENGFAVVRTGADGNLTVSDPYGRVLAERATGGRDIVTVTAAVPVGGTGTLYTGWGDWFAWSCLAGTAALAGWALRARRDRRRASPGIA</sequence>
<feature type="transmembrane region" description="Helical" evidence="9">
    <location>
        <begin position="185"/>
        <end position="211"/>
    </location>
</feature>
<dbReference type="InterPro" id="IPR036526">
    <property type="entry name" value="C-N_Hydrolase_sf"/>
</dbReference>
<reference evidence="11" key="1">
    <citation type="submission" date="2021-01" db="EMBL/GenBank/DDBJ databases">
        <title>Whole genome shotgun sequence of Planobispora takensis NBRC 109077.</title>
        <authorList>
            <person name="Komaki H."/>
            <person name="Tamura T."/>
        </authorList>
    </citation>
    <scope>NUCLEOTIDE SEQUENCE</scope>
    <source>
        <strain evidence="11">NBRC 109077</strain>
    </source>
</reference>
<evidence type="ECO:0000256" key="8">
    <source>
        <dbReference type="SAM" id="MobiDB-lite"/>
    </source>
</evidence>
<feature type="domain" description="CN hydrolase" evidence="10">
    <location>
        <begin position="253"/>
        <end position="467"/>
    </location>
</feature>
<dbReference type="PANTHER" id="PTHR38686">
    <property type="entry name" value="APOLIPOPROTEIN N-ACYLTRANSFERASE"/>
    <property type="match status" value="1"/>
</dbReference>
<feature type="transmembrane region" description="Helical" evidence="9">
    <location>
        <begin position="480"/>
        <end position="497"/>
    </location>
</feature>
<feature type="transmembrane region" description="Helical" evidence="9">
    <location>
        <begin position="37"/>
        <end position="57"/>
    </location>
</feature>
<feature type="region of interest" description="Disordered" evidence="8">
    <location>
        <begin position="1"/>
        <end position="30"/>
    </location>
</feature>
<evidence type="ECO:0000256" key="7">
    <source>
        <dbReference type="ARBA" id="ARBA00023315"/>
    </source>
</evidence>
<dbReference type="AlphaFoldDB" id="A0A8J3T4M1"/>
<feature type="transmembrane region" description="Helical" evidence="9">
    <location>
        <begin position="116"/>
        <end position="138"/>
    </location>
</feature>
<comment type="caution">
    <text evidence="11">The sequence shown here is derived from an EMBL/GenBank/DDBJ whole genome shotgun (WGS) entry which is preliminary data.</text>
</comment>
<keyword evidence="7" id="KW-0012">Acyltransferase</keyword>
<evidence type="ECO:0000256" key="1">
    <source>
        <dbReference type="ARBA" id="ARBA00004651"/>
    </source>
</evidence>
<dbReference type="GO" id="GO:0005886">
    <property type="term" value="C:plasma membrane"/>
    <property type="evidence" value="ECO:0007669"/>
    <property type="project" value="UniProtKB-SubCell"/>
</dbReference>
<dbReference type="InterPro" id="IPR045378">
    <property type="entry name" value="LNT_N"/>
</dbReference>
<keyword evidence="3" id="KW-0808">Transferase</keyword>
<dbReference type="Gene3D" id="3.60.110.10">
    <property type="entry name" value="Carbon-nitrogen hydrolase"/>
    <property type="match status" value="1"/>
</dbReference>
<protein>
    <submittedName>
        <fullName evidence="11">Apolipoprotein N-acyltransferase</fullName>
    </submittedName>
</protein>
<feature type="transmembrane region" description="Helical" evidence="9">
    <location>
        <begin position="145"/>
        <end position="165"/>
    </location>
</feature>
<keyword evidence="12" id="KW-1185">Reference proteome</keyword>
<dbReference type="RefSeq" id="WP_203879352.1">
    <property type="nucleotide sequence ID" value="NZ_BOOK01000062.1"/>
</dbReference>